<accession>A0A4Y3PPW0</accession>
<gene>
    <name evidence="2" type="ORF">BPA01_29980</name>
</gene>
<dbReference type="STRING" id="54914.AV540_25095"/>
<feature type="domain" description="Suppressor of fused-like" evidence="1">
    <location>
        <begin position="208"/>
        <end position="347"/>
    </location>
</feature>
<dbReference type="RefSeq" id="WP_122963744.1">
    <property type="nucleotide sequence ID" value="NZ_BJMH01000013.1"/>
</dbReference>
<organism evidence="2 3">
    <name type="scientific">Brevibacillus parabrevis</name>
    <dbReference type="NCBI Taxonomy" id="54914"/>
    <lineage>
        <taxon>Bacteria</taxon>
        <taxon>Bacillati</taxon>
        <taxon>Bacillota</taxon>
        <taxon>Bacilli</taxon>
        <taxon>Bacillales</taxon>
        <taxon>Paenibacillaceae</taxon>
        <taxon>Brevibacillus</taxon>
    </lineage>
</organism>
<sequence length="362" mass="40544">MKNILLEEFSPLCDIQAFVEEDESGVYFYLWDYPGQEHASIRSCWVRNYGPAPETLDFSAMEDGNAPMLPRDCCAHPQGAEKLDPDELSIVWLTEGDAAALLYQDEVLCVIPGWAGQQADGSSYPAYARDCIAESPFCFPLGTPDTNALFARIEAARQFWASWDENPWPDLQHQYLDAITATLGPVKNYYGIDGGHWPPKALVTVEKGEITYAVTLGVSIVPQPKVELYTESPEQLRRFELAFACETKWLAENEKQLLAYISGQTTLPWSYMTFLAQGHTIPCQEISEVDARFTSMLLAKPQSAPALAFPTVYGDPVNLLWMIPITSAEQRFAEENGSEALIRLAAGTEAEWIFNGMEKWMR</sequence>
<proteinExistence type="predicted"/>
<name>A0A4Y3PPW0_BREPA</name>
<dbReference type="Pfam" id="PF05076">
    <property type="entry name" value="SUFU"/>
    <property type="match status" value="1"/>
</dbReference>
<reference evidence="2 3" key="1">
    <citation type="submission" date="2019-06" db="EMBL/GenBank/DDBJ databases">
        <title>Whole genome shotgun sequence of Brevibacillus parabrevis NBRC 12334.</title>
        <authorList>
            <person name="Hosoyama A."/>
            <person name="Uohara A."/>
            <person name="Ohji S."/>
            <person name="Ichikawa N."/>
        </authorList>
    </citation>
    <scope>NUCLEOTIDE SEQUENCE [LARGE SCALE GENOMIC DNA]</scope>
    <source>
        <strain evidence="2 3">NBRC 12334</strain>
    </source>
</reference>
<protein>
    <recommendedName>
        <fullName evidence="1">Suppressor of fused-like domain-containing protein</fullName>
    </recommendedName>
</protein>
<dbReference type="InterPro" id="IPR020941">
    <property type="entry name" value="SUFU-like_domain"/>
</dbReference>
<keyword evidence="3" id="KW-1185">Reference proteome</keyword>
<dbReference type="EMBL" id="BJMH01000013">
    <property type="protein sequence ID" value="GEB33418.1"/>
    <property type="molecule type" value="Genomic_DNA"/>
</dbReference>
<dbReference type="Proteomes" id="UP000316882">
    <property type="component" value="Unassembled WGS sequence"/>
</dbReference>
<evidence type="ECO:0000313" key="3">
    <source>
        <dbReference type="Proteomes" id="UP000316882"/>
    </source>
</evidence>
<dbReference type="AlphaFoldDB" id="A0A4Y3PPW0"/>
<evidence type="ECO:0000313" key="2">
    <source>
        <dbReference type="EMBL" id="GEB33418.1"/>
    </source>
</evidence>
<evidence type="ECO:0000259" key="1">
    <source>
        <dbReference type="Pfam" id="PF05076"/>
    </source>
</evidence>
<comment type="caution">
    <text evidence="2">The sequence shown here is derived from an EMBL/GenBank/DDBJ whole genome shotgun (WGS) entry which is preliminary data.</text>
</comment>